<evidence type="ECO:0000313" key="4">
    <source>
        <dbReference type="Proteomes" id="UP000784294"/>
    </source>
</evidence>
<dbReference type="AlphaFoldDB" id="A0A3S5A6E3"/>
<keyword evidence="2" id="KW-0472">Membrane</keyword>
<protein>
    <recommendedName>
        <fullName evidence="5">Kinesin motor domain-containing protein</fullName>
    </recommendedName>
</protein>
<keyword evidence="2" id="KW-1133">Transmembrane helix</keyword>
<gene>
    <name evidence="3" type="ORF">PXEA_LOCUS22396</name>
</gene>
<evidence type="ECO:0008006" key="5">
    <source>
        <dbReference type="Google" id="ProtNLM"/>
    </source>
</evidence>
<reference evidence="3" key="1">
    <citation type="submission" date="2018-11" db="EMBL/GenBank/DDBJ databases">
        <authorList>
            <consortium name="Pathogen Informatics"/>
        </authorList>
    </citation>
    <scope>NUCLEOTIDE SEQUENCE</scope>
</reference>
<proteinExistence type="predicted"/>
<feature type="transmembrane region" description="Helical" evidence="2">
    <location>
        <begin position="63"/>
        <end position="82"/>
    </location>
</feature>
<sequence length="117" mass="13075">MPTASSSRSRGTSSGTCLTVDSRRHHVMLTDPTPNRHRLGANAPKMFAFDSIFTEDDALVSHLYFVHPPIYLFICLSLVFRLREKRKLTPLNKIGQTAHPQMQKCTSGAFSMKPATV</sequence>
<dbReference type="OrthoDB" id="8862460at2759"/>
<evidence type="ECO:0000313" key="3">
    <source>
        <dbReference type="EMBL" id="VEL28956.1"/>
    </source>
</evidence>
<evidence type="ECO:0000256" key="1">
    <source>
        <dbReference type="SAM" id="MobiDB-lite"/>
    </source>
</evidence>
<keyword evidence="2" id="KW-0812">Transmembrane</keyword>
<dbReference type="EMBL" id="CAAALY010099069">
    <property type="protein sequence ID" value="VEL28956.1"/>
    <property type="molecule type" value="Genomic_DNA"/>
</dbReference>
<feature type="compositionally biased region" description="Low complexity" evidence="1">
    <location>
        <begin position="1"/>
        <end position="16"/>
    </location>
</feature>
<organism evidence="3 4">
    <name type="scientific">Protopolystoma xenopodis</name>
    <dbReference type="NCBI Taxonomy" id="117903"/>
    <lineage>
        <taxon>Eukaryota</taxon>
        <taxon>Metazoa</taxon>
        <taxon>Spiralia</taxon>
        <taxon>Lophotrochozoa</taxon>
        <taxon>Platyhelminthes</taxon>
        <taxon>Monogenea</taxon>
        <taxon>Polyopisthocotylea</taxon>
        <taxon>Polystomatidea</taxon>
        <taxon>Polystomatidae</taxon>
        <taxon>Protopolystoma</taxon>
    </lineage>
</organism>
<keyword evidence="4" id="KW-1185">Reference proteome</keyword>
<name>A0A3S5A6E3_9PLAT</name>
<comment type="caution">
    <text evidence="3">The sequence shown here is derived from an EMBL/GenBank/DDBJ whole genome shotgun (WGS) entry which is preliminary data.</text>
</comment>
<dbReference type="Proteomes" id="UP000784294">
    <property type="component" value="Unassembled WGS sequence"/>
</dbReference>
<accession>A0A3S5A6E3</accession>
<evidence type="ECO:0000256" key="2">
    <source>
        <dbReference type="SAM" id="Phobius"/>
    </source>
</evidence>
<feature type="region of interest" description="Disordered" evidence="1">
    <location>
        <begin position="1"/>
        <end position="20"/>
    </location>
</feature>